<gene>
    <name evidence="2" type="ORF">CPB84DRAFT_1786959</name>
</gene>
<protein>
    <submittedName>
        <fullName evidence="2">Uncharacterized protein</fullName>
    </submittedName>
</protein>
<feature type="compositionally biased region" description="Low complexity" evidence="1">
    <location>
        <begin position="42"/>
        <end position="63"/>
    </location>
</feature>
<keyword evidence="3" id="KW-1185">Reference proteome</keyword>
<feature type="compositionally biased region" description="Polar residues" evidence="1">
    <location>
        <begin position="64"/>
        <end position="76"/>
    </location>
</feature>
<dbReference type="EMBL" id="JADNYJ010000091">
    <property type="protein sequence ID" value="KAF8887248.1"/>
    <property type="molecule type" value="Genomic_DNA"/>
</dbReference>
<reference evidence="2" key="1">
    <citation type="submission" date="2020-11" db="EMBL/GenBank/DDBJ databases">
        <authorList>
            <consortium name="DOE Joint Genome Institute"/>
            <person name="Ahrendt S."/>
            <person name="Riley R."/>
            <person name="Andreopoulos W."/>
            <person name="LaButti K."/>
            <person name="Pangilinan J."/>
            <person name="Ruiz-duenas F.J."/>
            <person name="Barrasa J.M."/>
            <person name="Sanchez-Garcia M."/>
            <person name="Camarero S."/>
            <person name="Miyauchi S."/>
            <person name="Serrano A."/>
            <person name="Linde D."/>
            <person name="Babiker R."/>
            <person name="Drula E."/>
            <person name="Ayuso-Fernandez I."/>
            <person name="Pacheco R."/>
            <person name="Padilla G."/>
            <person name="Ferreira P."/>
            <person name="Barriuso J."/>
            <person name="Kellner H."/>
            <person name="Castanera R."/>
            <person name="Alfaro M."/>
            <person name="Ramirez L."/>
            <person name="Pisabarro A.G."/>
            <person name="Kuo A."/>
            <person name="Tritt A."/>
            <person name="Lipzen A."/>
            <person name="He G."/>
            <person name="Yan M."/>
            <person name="Ng V."/>
            <person name="Cullen D."/>
            <person name="Martin F."/>
            <person name="Rosso M.-N."/>
            <person name="Henrissat B."/>
            <person name="Hibbett D."/>
            <person name="Martinez A.T."/>
            <person name="Grigoriev I.V."/>
        </authorList>
    </citation>
    <scope>NUCLEOTIDE SEQUENCE</scope>
    <source>
        <strain evidence="2">AH 44721</strain>
    </source>
</reference>
<comment type="caution">
    <text evidence="2">The sequence shown here is derived from an EMBL/GenBank/DDBJ whole genome shotgun (WGS) entry which is preliminary data.</text>
</comment>
<feature type="compositionally biased region" description="Polar residues" evidence="1">
    <location>
        <begin position="1"/>
        <end position="16"/>
    </location>
</feature>
<proteinExistence type="predicted"/>
<evidence type="ECO:0000313" key="3">
    <source>
        <dbReference type="Proteomes" id="UP000724874"/>
    </source>
</evidence>
<dbReference type="Proteomes" id="UP000724874">
    <property type="component" value="Unassembled WGS sequence"/>
</dbReference>
<name>A0A9P5NHR5_GYMJU</name>
<feature type="region of interest" description="Disordered" evidence="1">
    <location>
        <begin position="1"/>
        <end position="80"/>
    </location>
</feature>
<evidence type="ECO:0000313" key="2">
    <source>
        <dbReference type="EMBL" id="KAF8887248.1"/>
    </source>
</evidence>
<accession>A0A9P5NHR5</accession>
<organism evidence="2 3">
    <name type="scientific">Gymnopilus junonius</name>
    <name type="common">Spectacular rustgill mushroom</name>
    <name type="synonym">Gymnopilus spectabilis subsp. junonius</name>
    <dbReference type="NCBI Taxonomy" id="109634"/>
    <lineage>
        <taxon>Eukaryota</taxon>
        <taxon>Fungi</taxon>
        <taxon>Dikarya</taxon>
        <taxon>Basidiomycota</taxon>
        <taxon>Agaricomycotina</taxon>
        <taxon>Agaricomycetes</taxon>
        <taxon>Agaricomycetidae</taxon>
        <taxon>Agaricales</taxon>
        <taxon>Agaricineae</taxon>
        <taxon>Hymenogastraceae</taxon>
        <taxon>Gymnopilus</taxon>
    </lineage>
</organism>
<sequence length="265" mass="29125">MSMSSWETQRSIQASRLSAIDSPLSTDHTFPDSSNKSLHCISSSGLTQGSSFSPANPSSSSDPTFRSQFSPDSPNKSTLETLLSSQPLSLPTKLGLSGRPAQNSFSLSPAHDFVIAASDTVPLLNFHTRSSLSVPFTKDMLSHDRHSLEEKLQEHPLCLSDSWPVKHGSKRQKTMHGIQRNISLLPMLENLPVSDKWSNDDENLGQTSRRKEFVFPSLSGLHIWPPKLKETTYSCRSSLYYDASLSGPPFGTASTFTQPLVEVMA</sequence>
<feature type="compositionally biased region" description="Polar residues" evidence="1">
    <location>
        <begin position="23"/>
        <end position="41"/>
    </location>
</feature>
<dbReference type="AlphaFoldDB" id="A0A9P5NHR5"/>
<evidence type="ECO:0000256" key="1">
    <source>
        <dbReference type="SAM" id="MobiDB-lite"/>
    </source>
</evidence>